<feature type="domain" description="AdoMet activation" evidence="28">
    <location>
        <begin position="899"/>
        <end position="1221"/>
    </location>
</feature>
<reference evidence="31 32" key="2">
    <citation type="journal article" date="2009" name="PLoS ONE">
        <title>The photosynthetic apparatus and its regulation in the aerobic gammaproteobacterium Congregibacter litoralis gen. nov., sp. nov.</title>
        <authorList>
            <person name="Spring S."/>
            <person name="Lunsdorf H."/>
            <person name="Fuchs B.M."/>
            <person name="Tindall B.J."/>
        </authorList>
    </citation>
    <scope>NUCLEOTIDE SEQUENCE [LARGE SCALE GENOMIC DNA]</scope>
    <source>
        <strain evidence="31">KT71</strain>
    </source>
</reference>
<feature type="domain" description="Hcy-binding" evidence="26">
    <location>
        <begin position="8"/>
        <end position="328"/>
    </location>
</feature>
<sequence>MTAFFPVTGPLADALSERILIIDGAMGTMIQAEGLAEADYRGERFAKHGGDLKGNNDLLSITRPDVIENIHRAYLQAGADIIETNTFNSTAVALEDYGLQAIARELNETSARIARKAADEVSAETPDKPRFVAGVLGPTPRTASISPDVNDPGARNIDYQTLSEDYAEATRGLLDGNVDLLMIETIFDTLNAKAAIFAIEKVFEERGVRIPVMLSVTFPDVSGRNLSGQSPEAFWFSIAHARPLVVGSNCGRRFQEVRPFLEELSKATDGYFSAHLNAGLPNAFGEYDEAPEVMAMEFKDFAERGFVNLVGGCCGTTPAHIRAIANAVHGIPPRPLPDNPKACQLSGLEPFTFSADSLFVNVGERCNVTGSARFKKLILSGDYEAALDVARTQVEDGAQIIDVNMDEGMLDAKEAMVTFLNLIASEPDISRVPIMIDSSRWEVIEAGLRCVQGKAVVNSISLKAGEEEFLEQAALCQRYGAAVVVMAFDEDGQADTVARRREICQRSWDLLRNRLDFNPDDIIFDPNIFAIGTGIEAHNSYAVDFIEATRWIKENLPGAKVSGGVSNVSFSFRGNNPVREAIHSVFLYHAIRAGMDMGIVNAGQLAVYDELPAELRDAVEDVVLNRRDDSTERLLDLASKYHADGPASVRVEDLAWRDEPVKKRLEYALVKGINGYIEEDAEEARQQADRPIEVIEGPLMDGMNVVGDLFGQGKMFLPQVVKSARVMKQAVAYLQPYIEEEKAEGSTNGKILMATVKGDVHDIGKNIVGVVLQCNNYEVIDLGVMVHCEEILRVAREENVDVIGLSGLITPSLDEMVHVASEMQRTGFSVPLMIGGATTSKAHTAVKIEPNYTNDLVVYVPDASRSVSVASQLLGEQKEGFVSERREEYLQVRERMASRKPKAKRLSYEEALANRAVFDWSAYTPPTPTFTGVRVFKDISLADLVETIDWTPFFITWELAGKYPRILNDDIVGEQARDLFADAQAMLKKIVDENWLEARAAVGFWPAHSDGEDVLLDIDGAPEPTRLHHLRQQTEKANGDPNFSLSDFIAPENDFIGGFCVTTGHGVAKRAAAFEAAHDDYSSIMLKALADRLAEALAEHMHRRVRQEFWAYARDEELTNEDLIKERYRGIRPAPGYPACPDHTEKRTLFDLLDAESLCGVSLSDNYAMEPASSVSGWYFSHPEARYFAVGKIGEDQLESMAARKNSKTAELARWLAPNLD</sequence>
<feature type="binding site" evidence="23">
    <location>
        <begin position="1187"/>
        <end position="1188"/>
    </location>
    <ligand>
        <name>S-adenosyl-L-methionine</name>
        <dbReference type="ChEBI" id="CHEBI:59789"/>
    </ligand>
</feature>
<comment type="cofactor">
    <cofactor evidence="2 21 24">
        <name>Zn(2+)</name>
        <dbReference type="ChEBI" id="CHEBI:29105"/>
    </cofactor>
</comment>
<organism evidence="31 32">
    <name type="scientific">Congregibacter litoralis KT71</name>
    <dbReference type="NCBI Taxonomy" id="314285"/>
    <lineage>
        <taxon>Bacteria</taxon>
        <taxon>Pseudomonadati</taxon>
        <taxon>Pseudomonadota</taxon>
        <taxon>Gammaproteobacteria</taxon>
        <taxon>Cellvibrionales</taxon>
        <taxon>Halieaceae</taxon>
        <taxon>Congregibacter</taxon>
    </lineage>
</organism>
<comment type="catalytic activity">
    <reaction evidence="1 21">
        <text>(6S)-5-methyl-5,6,7,8-tetrahydrofolate + L-homocysteine = (6S)-5,6,7,8-tetrahydrofolate + L-methionine</text>
        <dbReference type="Rhea" id="RHEA:11172"/>
        <dbReference type="ChEBI" id="CHEBI:18608"/>
        <dbReference type="ChEBI" id="CHEBI:57453"/>
        <dbReference type="ChEBI" id="CHEBI:57844"/>
        <dbReference type="ChEBI" id="CHEBI:58199"/>
        <dbReference type="EC" id="2.1.1.13"/>
    </reaction>
</comment>
<dbReference type="OrthoDB" id="9803687at2"/>
<dbReference type="STRING" id="314285.KT71_15561"/>
<dbReference type="Pfam" id="PF02965">
    <property type="entry name" value="Met_synt_B12"/>
    <property type="match status" value="1"/>
</dbReference>
<feature type="binding site" evidence="22 24">
    <location>
        <position position="250"/>
    </location>
    <ligand>
        <name>Zn(2+)</name>
        <dbReference type="ChEBI" id="CHEBI:29105"/>
    </ligand>
</feature>
<dbReference type="Pfam" id="PF00809">
    <property type="entry name" value="Pterin_bind"/>
    <property type="match status" value="1"/>
</dbReference>
<evidence type="ECO:0000256" key="10">
    <source>
        <dbReference type="ARBA" id="ARBA00022628"/>
    </source>
</evidence>
<dbReference type="InterPro" id="IPR011822">
    <property type="entry name" value="MetH"/>
</dbReference>
<dbReference type="UniPathway" id="UPA00051">
    <property type="reaction ID" value="UER00081"/>
</dbReference>
<evidence type="ECO:0000256" key="13">
    <source>
        <dbReference type="ARBA" id="ARBA00022723"/>
    </source>
</evidence>
<dbReference type="EMBL" id="AAOA02000001">
    <property type="protein sequence ID" value="EAQ99100.1"/>
    <property type="molecule type" value="Genomic_DNA"/>
</dbReference>
<comment type="function">
    <text evidence="18 21">Catalyzes the transfer of a methyl group from methyl-cobalamin to homocysteine, yielding enzyme-bound cob(I)alamin and methionine. Subsequently, remethylates the cofactor using methyltetrahydrofolate.</text>
</comment>
<evidence type="ECO:0000256" key="3">
    <source>
        <dbReference type="ARBA" id="ARBA00001956"/>
    </source>
</evidence>
<feature type="binding site" evidence="23">
    <location>
        <position position="949"/>
    </location>
    <ligand>
        <name>S-adenosyl-L-methionine</name>
        <dbReference type="ChEBI" id="CHEBI:59789"/>
    </ligand>
</feature>
<evidence type="ECO:0000256" key="22">
    <source>
        <dbReference type="PIRSR" id="PIRSR000381-1"/>
    </source>
</evidence>
<protein>
    <recommendedName>
        <fullName evidence="7 20">Methionine synthase</fullName>
        <ecNumber evidence="6 20">2.1.1.13</ecNumber>
    </recommendedName>
    <alternativeName>
        <fullName evidence="19 21">5-methyltetrahydrofolate--homocysteine methyltransferase</fullName>
    </alternativeName>
</protein>
<dbReference type="GO" id="GO:0050667">
    <property type="term" value="P:homocysteine metabolic process"/>
    <property type="evidence" value="ECO:0007669"/>
    <property type="project" value="TreeGrafter"/>
</dbReference>
<keyword evidence="9 21" id="KW-0028">Amino-acid biosynthesis</keyword>
<evidence type="ECO:0000256" key="25">
    <source>
        <dbReference type="SAM" id="MobiDB-lite"/>
    </source>
</evidence>
<evidence type="ECO:0000256" key="15">
    <source>
        <dbReference type="ARBA" id="ARBA00022833"/>
    </source>
</evidence>
<evidence type="ECO:0000259" key="28">
    <source>
        <dbReference type="PROSITE" id="PS50974"/>
    </source>
</evidence>
<dbReference type="GO" id="GO:0046653">
    <property type="term" value="P:tetrahydrofolate metabolic process"/>
    <property type="evidence" value="ECO:0007669"/>
    <property type="project" value="TreeGrafter"/>
</dbReference>
<evidence type="ECO:0000313" key="32">
    <source>
        <dbReference type="Proteomes" id="UP000019205"/>
    </source>
</evidence>
<evidence type="ECO:0000256" key="4">
    <source>
        <dbReference type="ARBA" id="ARBA00005178"/>
    </source>
</evidence>
<dbReference type="PROSITE" id="PS50974">
    <property type="entry name" value="ADOMET_ACTIVATION"/>
    <property type="match status" value="1"/>
</dbReference>
<dbReference type="SUPFAM" id="SSF56507">
    <property type="entry name" value="Methionine synthase activation domain-like"/>
    <property type="match status" value="1"/>
</dbReference>
<evidence type="ECO:0000256" key="24">
    <source>
        <dbReference type="PROSITE-ProRule" id="PRU00333"/>
    </source>
</evidence>
<evidence type="ECO:0000259" key="29">
    <source>
        <dbReference type="PROSITE" id="PS51332"/>
    </source>
</evidence>
<dbReference type="SUPFAM" id="SSF82282">
    <property type="entry name" value="Homocysteine S-methyltransferase"/>
    <property type="match status" value="1"/>
</dbReference>
<dbReference type="InterPro" id="IPR036589">
    <property type="entry name" value="HCY_dom_sf"/>
</dbReference>
<evidence type="ECO:0000259" key="30">
    <source>
        <dbReference type="PROSITE" id="PS51337"/>
    </source>
</evidence>
<feature type="binding site" evidence="23">
    <location>
        <position position="810"/>
    </location>
    <ligand>
        <name>methylcob(III)alamin</name>
        <dbReference type="ChEBI" id="CHEBI:28115"/>
    </ligand>
</feature>
<dbReference type="EC" id="2.1.1.13" evidence="6 20"/>
<dbReference type="PROSITE" id="PS50972">
    <property type="entry name" value="PTERIN_BINDING"/>
    <property type="match status" value="1"/>
</dbReference>
<feature type="region of interest" description="Disordered" evidence="25">
    <location>
        <begin position="129"/>
        <end position="150"/>
    </location>
</feature>
<dbReference type="RefSeq" id="WP_008295544.1">
    <property type="nucleotide sequence ID" value="NZ_CM002299.1"/>
</dbReference>
<keyword evidence="8 21" id="KW-0489">Methyltransferase</keyword>
<dbReference type="InterPro" id="IPR003726">
    <property type="entry name" value="HCY_dom"/>
</dbReference>
<name>A4A4H1_9GAMM</name>
<evidence type="ECO:0000256" key="21">
    <source>
        <dbReference type="PIRNR" id="PIRNR000381"/>
    </source>
</evidence>
<feature type="binding site" evidence="23">
    <location>
        <position position="696"/>
    </location>
    <ligand>
        <name>methylcob(III)alamin</name>
        <dbReference type="ChEBI" id="CHEBI:28115"/>
    </ligand>
</feature>
<feature type="domain" description="B12-binding N-terminal" evidence="30">
    <location>
        <begin position="652"/>
        <end position="746"/>
    </location>
</feature>
<feature type="binding site" description="axial binding residue" evidence="22">
    <location>
        <position position="761"/>
    </location>
    <ligand>
        <name>methylcob(III)alamin</name>
        <dbReference type="ChEBI" id="CHEBI:28115"/>
    </ligand>
    <ligandPart>
        <name>Co</name>
        <dbReference type="ChEBI" id="CHEBI:27638"/>
    </ligandPart>
</feature>
<dbReference type="GO" id="GO:0005829">
    <property type="term" value="C:cytosol"/>
    <property type="evidence" value="ECO:0007669"/>
    <property type="project" value="TreeGrafter"/>
</dbReference>
<keyword evidence="14" id="KW-0677">Repeat</keyword>
<evidence type="ECO:0000256" key="9">
    <source>
        <dbReference type="ARBA" id="ARBA00022605"/>
    </source>
</evidence>
<feature type="binding site" evidence="23">
    <location>
        <begin position="758"/>
        <end position="762"/>
    </location>
    <ligand>
        <name>methylcob(III)alamin</name>
        <dbReference type="ChEBI" id="CHEBI:28115"/>
    </ligand>
</feature>
<keyword evidence="16 21" id="KW-0486">Methionine biosynthesis</keyword>
<dbReference type="NCBIfam" id="TIGR02082">
    <property type="entry name" value="metH"/>
    <property type="match status" value="1"/>
</dbReference>
<dbReference type="InterPro" id="IPR037010">
    <property type="entry name" value="VitB12-dep_Met_synth_activ_sf"/>
</dbReference>
<dbReference type="InterPro" id="IPR004223">
    <property type="entry name" value="VitB12-dep_Met_synth_activ_dom"/>
</dbReference>
<accession>A4A4H1</accession>
<evidence type="ECO:0000256" key="16">
    <source>
        <dbReference type="ARBA" id="ARBA00023167"/>
    </source>
</evidence>
<evidence type="ECO:0000259" key="26">
    <source>
        <dbReference type="PROSITE" id="PS50970"/>
    </source>
</evidence>
<comment type="caution">
    <text evidence="31">The sequence shown here is derived from an EMBL/GenBank/DDBJ whole genome shotgun (WGS) entry which is preliminary data.</text>
</comment>
<feature type="binding site" evidence="22 24">
    <location>
        <position position="314"/>
    </location>
    <ligand>
        <name>Zn(2+)</name>
        <dbReference type="ChEBI" id="CHEBI:29105"/>
    </ligand>
</feature>
<comment type="domain">
    <text evidence="21">Modular enzyme with four functionally distinct domains. The isolated Hcy-binding domain catalyzes methyl transfer from free methylcobalamin to homocysteine. The Hcy-binding domain in association with the pterin-binding domain catalyzes the methylation of cob(I)alamin by methyltetrahydrofolate and the methylation of homocysteine. The B12-binding domain binds the cofactor. The AdoMet activation domain binds S-adenosyl-L-methionine. Under aerobic conditions cob(I)alamin can be converted to inactive cob(II)alamin. Reductive methylation by S-adenosyl-L-methionine and flavodoxin regenerates methylcobalamin.</text>
</comment>
<dbReference type="Proteomes" id="UP000019205">
    <property type="component" value="Chromosome"/>
</dbReference>
<keyword evidence="17 21" id="KW-0170">Cobalt</keyword>
<evidence type="ECO:0000256" key="20">
    <source>
        <dbReference type="NCBIfam" id="TIGR02082"/>
    </source>
</evidence>
<keyword evidence="11 21" id="KW-0808">Transferase</keyword>
<dbReference type="FunFam" id="1.10.1240.10:FF:000001">
    <property type="entry name" value="Methionine synthase"/>
    <property type="match status" value="1"/>
</dbReference>
<feature type="binding site" evidence="23">
    <location>
        <position position="1132"/>
    </location>
    <ligand>
        <name>S-adenosyl-L-methionine</name>
        <dbReference type="ChEBI" id="CHEBI:59789"/>
    </ligand>
</feature>
<dbReference type="Gene3D" id="3.20.20.330">
    <property type="entry name" value="Homocysteine-binding-like domain"/>
    <property type="match status" value="1"/>
</dbReference>
<feature type="domain" description="Pterin-binding" evidence="27">
    <location>
        <begin position="359"/>
        <end position="620"/>
    </location>
</feature>
<evidence type="ECO:0000256" key="8">
    <source>
        <dbReference type="ARBA" id="ARBA00022603"/>
    </source>
</evidence>
<comment type="pathway">
    <text evidence="4 21">Amino-acid biosynthesis; L-methionine biosynthesis via de novo pathway; L-methionine from L-homocysteine (MetH route): step 1/1.</text>
</comment>
<dbReference type="NCBIfam" id="NF007024">
    <property type="entry name" value="PRK09490.1"/>
    <property type="match status" value="1"/>
</dbReference>
<dbReference type="GO" id="GO:0008270">
    <property type="term" value="F:zinc ion binding"/>
    <property type="evidence" value="ECO:0007669"/>
    <property type="project" value="UniProtKB-UniRule"/>
</dbReference>
<dbReference type="Pfam" id="PF02310">
    <property type="entry name" value="B12-binding"/>
    <property type="match status" value="1"/>
</dbReference>
<dbReference type="InterPro" id="IPR033706">
    <property type="entry name" value="Met_synthase_B12-bd"/>
</dbReference>
<dbReference type="PANTHER" id="PTHR45833">
    <property type="entry name" value="METHIONINE SYNTHASE"/>
    <property type="match status" value="1"/>
</dbReference>
<reference evidence="31 32" key="1">
    <citation type="journal article" date="2007" name="Proc. Natl. Acad. Sci. U.S.A.">
        <title>Characterization of a marine gammaproteobacterium capable of aerobic anoxygenic photosynthesis.</title>
        <authorList>
            <person name="Fuchs B.M."/>
            <person name="Spring S."/>
            <person name="Teeling H."/>
            <person name="Quast C."/>
            <person name="Wulf J."/>
            <person name="Schattenhofer M."/>
            <person name="Yan S."/>
            <person name="Ferriera S."/>
            <person name="Johnson J."/>
            <person name="Glockner F.O."/>
            <person name="Amann R."/>
        </authorList>
    </citation>
    <scope>NUCLEOTIDE SEQUENCE [LARGE SCALE GENOMIC DNA]</scope>
    <source>
        <strain evidence="31">KT71</strain>
    </source>
</reference>
<proteinExistence type="inferred from homology"/>
<feature type="domain" description="B12-binding" evidence="29">
    <location>
        <begin position="748"/>
        <end position="884"/>
    </location>
</feature>
<keyword evidence="15 21" id="KW-0862">Zinc</keyword>
<evidence type="ECO:0000256" key="5">
    <source>
        <dbReference type="ARBA" id="ARBA00010398"/>
    </source>
</evidence>
<evidence type="ECO:0000256" key="1">
    <source>
        <dbReference type="ARBA" id="ARBA00001700"/>
    </source>
</evidence>
<dbReference type="GO" id="GO:0008705">
    <property type="term" value="F:methionine synthase activity"/>
    <property type="evidence" value="ECO:0007669"/>
    <property type="project" value="UniProtKB-UniRule"/>
</dbReference>
<dbReference type="Gene3D" id="1.10.1240.10">
    <property type="entry name" value="Methionine synthase domain"/>
    <property type="match status" value="1"/>
</dbReference>
<dbReference type="Gene3D" id="3.20.20.20">
    <property type="entry name" value="Dihydropteroate synthase-like"/>
    <property type="match status" value="1"/>
</dbReference>
<feature type="binding site" evidence="22 24">
    <location>
        <position position="313"/>
    </location>
    <ligand>
        <name>Zn(2+)</name>
        <dbReference type="ChEBI" id="CHEBI:29105"/>
    </ligand>
</feature>
<feature type="binding site" evidence="23">
    <location>
        <position position="863"/>
    </location>
    <ligand>
        <name>methylcob(III)alamin</name>
        <dbReference type="ChEBI" id="CHEBI:28115"/>
    </ligand>
</feature>
<keyword evidence="13 21" id="KW-0479">Metal-binding</keyword>
<dbReference type="FunFam" id="3.20.20.20:FF:000002">
    <property type="entry name" value="Methionine synthase"/>
    <property type="match status" value="1"/>
</dbReference>
<dbReference type="InterPro" id="IPR011005">
    <property type="entry name" value="Dihydropteroate_synth-like_sf"/>
</dbReference>
<dbReference type="Pfam" id="PF02574">
    <property type="entry name" value="S-methyl_trans"/>
    <property type="match status" value="1"/>
</dbReference>
<dbReference type="AlphaFoldDB" id="A4A4H1"/>
<dbReference type="SUPFAM" id="SSF47644">
    <property type="entry name" value="Methionine synthase domain"/>
    <property type="match status" value="1"/>
</dbReference>
<evidence type="ECO:0000256" key="2">
    <source>
        <dbReference type="ARBA" id="ARBA00001947"/>
    </source>
</evidence>
<evidence type="ECO:0000256" key="11">
    <source>
        <dbReference type="ARBA" id="ARBA00022679"/>
    </source>
</evidence>
<evidence type="ECO:0000256" key="12">
    <source>
        <dbReference type="ARBA" id="ARBA00022691"/>
    </source>
</evidence>
<dbReference type="Gene3D" id="1.10.288.10">
    <property type="entry name" value="Cobalamin-dependent Methionine Synthase, domain 2"/>
    <property type="match status" value="1"/>
</dbReference>
<dbReference type="FunFam" id="3.20.20.330:FF:000001">
    <property type="entry name" value="Methionine synthase"/>
    <property type="match status" value="1"/>
</dbReference>
<dbReference type="PROSITE" id="PS50970">
    <property type="entry name" value="HCY"/>
    <property type="match status" value="1"/>
</dbReference>
<evidence type="ECO:0000256" key="23">
    <source>
        <dbReference type="PIRSR" id="PIRSR000381-2"/>
    </source>
</evidence>
<dbReference type="PANTHER" id="PTHR45833:SF1">
    <property type="entry name" value="METHIONINE SYNTHASE"/>
    <property type="match status" value="1"/>
</dbReference>
<comment type="similarity">
    <text evidence="5">Belongs to the vitamin-B12 dependent methionine synthase family.</text>
</comment>
<dbReference type="GO" id="GO:0031419">
    <property type="term" value="F:cobalamin binding"/>
    <property type="evidence" value="ECO:0007669"/>
    <property type="project" value="UniProtKB-UniRule"/>
</dbReference>
<dbReference type="InterPro" id="IPR036594">
    <property type="entry name" value="Meth_synthase_dom"/>
</dbReference>
<dbReference type="eggNOG" id="COG1410">
    <property type="taxonomic scope" value="Bacteria"/>
</dbReference>
<dbReference type="PROSITE" id="PS51332">
    <property type="entry name" value="B12_BINDING"/>
    <property type="match status" value="1"/>
</dbReference>
<evidence type="ECO:0000259" key="27">
    <source>
        <dbReference type="PROSITE" id="PS50972"/>
    </source>
</evidence>
<dbReference type="InterPro" id="IPR003759">
    <property type="entry name" value="Cbl-bd_cap"/>
</dbReference>
<dbReference type="CDD" id="cd00740">
    <property type="entry name" value="MeTr"/>
    <property type="match status" value="1"/>
</dbReference>
<dbReference type="PIRSF" id="PIRSF000381">
    <property type="entry name" value="MetH"/>
    <property type="match status" value="1"/>
</dbReference>
<comment type="cofactor">
    <cofactor evidence="3 21 22">
        <name>methylcob(III)alamin</name>
        <dbReference type="ChEBI" id="CHEBI:28115"/>
    </cofactor>
</comment>
<dbReference type="GO" id="GO:0032259">
    <property type="term" value="P:methylation"/>
    <property type="evidence" value="ECO:0007669"/>
    <property type="project" value="UniProtKB-KW"/>
</dbReference>
<evidence type="ECO:0000256" key="19">
    <source>
        <dbReference type="ARBA" id="ARBA00031040"/>
    </source>
</evidence>
<keyword evidence="32" id="KW-1185">Reference proteome</keyword>
<dbReference type="FunFam" id="3.40.50.280:FF:000001">
    <property type="entry name" value="Methionine synthase"/>
    <property type="match status" value="1"/>
</dbReference>
<feature type="binding site" evidence="23">
    <location>
        <position position="806"/>
    </location>
    <ligand>
        <name>methylcob(III)alamin</name>
        <dbReference type="ChEBI" id="CHEBI:28115"/>
    </ligand>
</feature>
<dbReference type="HOGENOM" id="CLU_004914_2_0_6"/>
<dbReference type="eggNOG" id="COG0646">
    <property type="taxonomic scope" value="Bacteria"/>
</dbReference>
<evidence type="ECO:0000256" key="7">
    <source>
        <dbReference type="ARBA" id="ARBA00013998"/>
    </source>
</evidence>
<dbReference type="SUPFAM" id="SSF52242">
    <property type="entry name" value="Cobalamin (vitamin B12)-binding domain"/>
    <property type="match status" value="1"/>
</dbReference>
<gene>
    <name evidence="31" type="ORF">KT71_15561</name>
</gene>
<evidence type="ECO:0000256" key="18">
    <source>
        <dbReference type="ARBA" id="ARBA00025552"/>
    </source>
</evidence>
<dbReference type="Gene3D" id="3.10.196.10">
    <property type="entry name" value="Vitamin B12-dependent methionine synthase, activation domain"/>
    <property type="match status" value="1"/>
</dbReference>
<dbReference type="Pfam" id="PF02607">
    <property type="entry name" value="B12-binding_2"/>
    <property type="match status" value="1"/>
</dbReference>
<evidence type="ECO:0000256" key="14">
    <source>
        <dbReference type="ARBA" id="ARBA00022737"/>
    </source>
</evidence>
<dbReference type="Gene3D" id="3.40.50.280">
    <property type="entry name" value="Cobalamin-binding domain"/>
    <property type="match status" value="1"/>
</dbReference>
<dbReference type="InterPro" id="IPR050554">
    <property type="entry name" value="Met_Synthase/Corrinoid"/>
</dbReference>
<keyword evidence="10 21" id="KW-0846">Cobalamin</keyword>
<dbReference type="SUPFAM" id="SSF51717">
    <property type="entry name" value="Dihydropteroate synthetase-like"/>
    <property type="match status" value="1"/>
</dbReference>
<evidence type="ECO:0000313" key="31">
    <source>
        <dbReference type="EMBL" id="EAQ99100.1"/>
    </source>
</evidence>
<evidence type="ECO:0000256" key="6">
    <source>
        <dbReference type="ARBA" id="ARBA00012032"/>
    </source>
</evidence>
<keyword evidence="12 21" id="KW-0949">S-adenosyl-L-methionine</keyword>
<dbReference type="PROSITE" id="PS51337">
    <property type="entry name" value="B12_BINDING_NTER"/>
    <property type="match status" value="1"/>
</dbReference>
<dbReference type="InterPro" id="IPR000489">
    <property type="entry name" value="Pterin-binding_dom"/>
</dbReference>
<dbReference type="InterPro" id="IPR036724">
    <property type="entry name" value="Cobalamin-bd_sf"/>
</dbReference>
<dbReference type="SMART" id="SM01018">
    <property type="entry name" value="B12-binding_2"/>
    <property type="match status" value="1"/>
</dbReference>
<dbReference type="CDD" id="cd02069">
    <property type="entry name" value="methionine_synthase_B12_BD"/>
    <property type="match status" value="1"/>
</dbReference>
<dbReference type="InterPro" id="IPR006158">
    <property type="entry name" value="Cobalamin-bd"/>
</dbReference>
<evidence type="ECO:0000256" key="17">
    <source>
        <dbReference type="ARBA" id="ARBA00023285"/>
    </source>
</evidence>